<gene>
    <name evidence="3" type="ORF">HZZ10_11795</name>
</gene>
<dbReference type="RefSeq" id="WP_179913660.1">
    <property type="nucleotide sequence ID" value="NZ_JACBYE010000028.1"/>
</dbReference>
<dbReference type="Pfam" id="PF05901">
    <property type="entry name" value="Excalibur"/>
    <property type="match status" value="1"/>
</dbReference>
<accession>A0A853EUJ2</accession>
<feature type="compositionally biased region" description="Low complexity" evidence="1">
    <location>
        <begin position="53"/>
        <end position="64"/>
    </location>
</feature>
<feature type="compositionally biased region" description="Pro residues" evidence="1">
    <location>
        <begin position="327"/>
        <end position="337"/>
    </location>
</feature>
<feature type="compositionally biased region" description="Low complexity" evidence="1">
    <location>
        <begin position="1"/>
        <end position="18"/>
    </location>
</feature>
<reference evidence="3 4" key="1">
    <citation type="submission" date="2020-07" db="EMBL/GenBank/DDBJ databases">
        <title>MOT database genomes.</title>
        <authorList>
            <person name="Joseph S."/>
            <person name="Aduse-Opoku J."/>
            <person name="Hashim A."/>
            <person name="Wade W."/>
            <person name="Curtis M."/>
        </authorList>
    </citation>
    <scope>NUCLEOTIDE SEQUENCE [LARGE SCALE GENOMIC DNA]</scope>
    <source>
        <strain evidence="3 4">DSM 100099</strain>
    </source>
</reference>
<feature type="compositionally biased region" description="Pro residues" evidence="1">
    <location>
        <begin position="288"/>
        <end position="319"/>
    </location>
</feature>
<name>A0A853EUJ2_9MICO</name>
<dbReference type="Pfam" id="PF07510">
    <property type="entry name" value="GmrSD_C"/>
    <property type="match status" value="1"/>
</dbReference>
<comment type="caution">
    <text evidence="3">The sequence shown here is derived from an EMBL/GenBank/DDBJ whole genome shotgun (WGS) entry which is preliminary data.</text>
</comment>
<evidence type="ECO:0000313" key="4">
    <source>
        <dbReference type="Proteomes" id="UP000561011"/>
    </source>
</evidence>
<dbReference type="InterPro" id="IPR011089">
    <property type="entry name" value="GmrSD_C"/>
</dbReference>
<evidence type="ECO:0000256" key="1">
    <source>
        <dbReference type="SAM" id="MobiDB-lite"/>
    </source>
</evidence>
<dbReference type="PANTHER" id="PTHR24094:SF15">
    <property type="entry name" value="AMP-DEPENDENT SYNTHETASE_LIGASE DOMAIN-CONTAINING PROTEIN-RELATED"/>
    <property type="match status" value="1"/>
</dbReference>
<feature type="region of interest" description="Disordered" evidence="1">
    <location>
        <begin position="358"/>
        <end position="382"/>
    </location>
</feature>
<keyword evidence="4" id="KW-1185">Reference proteome</keyword>
<feature type="compositionally biased region" description="Basic and acidic residues" evidence="1">
    <location>
        <begin position="368"/>
        <end position="382"/>
    </location>
</feature>
<feature type="region of interest" description="Disordered" evidence="1">
    <location>
        <begin position="1"/>
        <end position="24"/>
    </location>
</feature>
<evidence type="ECO:0000313" key="3">
    <source>
        <dbReference type="EMBL" id="NYS94197.1"/>
    </source>
</evidence>
<dbReference type="AlphaFoldDB" id="A0A853EUJ2"/>
<proteinExistence type="predicted"/>
<dbReference type="InterPro" id="IPR008613">
    <property type="entry name" value="Excalibur_Ca-bd_domain"/>
</dbReference>
<evidence type="ECO:0000259" key="2">
    <source>
        <dbReference type="SMART" id="SM00894"/>
    </source>
</evidence>
<dbReference type="EMBL" id="JACBYE010000028">
    <property type="protein sequence ID" value="NYS94197.1"/>
    <property type="molecule type" value="Genomic_DNA"/>
</dbReference>
<feature type="domain" description="Excalibur calcium-binding" evidence="2">
    <location>
        <begin position="346"/>
        <end position="382"/>
    </location>
</feature>
<organism evidence="3 4">
    <name type="scientific">Sanguibacter inulinus</name>
    <dbReference type="NCBI Taxonomy" id="60922"/>
    <lineage>
        <taxon>Bacteria</taxon>
        <taxon>Bacillati</taxon>
        <taxon>Actinomycetota</taxon>
        <taxon>Actinomycetes</taxon>
        <taxon>Micrococcales</taxon>
        <taxon>Sanguibacteraceae</taxon>
        <taxon>Sanguibacter</taxon>
    </lineage>
</organism>
<protein>
    <submittedName>
        <fullName evidence="3">DUF1524 domain-containing protein</fullName>
    </submittedName>
</protein>
<dbReference type="Proteomes" id="UP000561011">
    <property type="component" value="Unassembled WGS sequence"/>
</dbReference>
<sequence length="382" mass="39508">MSARLPAPASRAAVPAGRHPARPTSRGLRVTAAVLLAAVLLAGCSAEADEARPMAAATTEAPEPTETPAPLPSPELAEPVDVAAVTSTATPQTALATVPLLEVKGRAPKTGYSRDAFGAAWADVDRNGCDTRNDILARDLTDVTYKDGTKDCVVLTGTFADPYSGTTIAFERGEKTSTAVQIDHVVALSDAWQKGAQGWDDAKRTAFANDPLNLWAADGPLNGQKSDGDTATWLPPNKDFRCEYVARQVGVKFTYGLWVTDAEQVAMASVLSTCPDQPLPEGSAVPEIPAPEPTPEPEPTTAPPAPAPAPAPAVEPAPAPVVEQAPAPAPEPVVVPEPAPAPVEVYYENCDAARAAGAAPVYAGDPGYAKKLDRDGDGVGCE</sequence>
<feature type="region of interest" description="Disordered" evidence="1">
    <location>
        <begin position="51"/>
        <end position="75"/>
    </location>
</feature>
<feature type="region of interest" description="Disordered" evidence="1">
    <location>
        <begin position="276"/>
        <end position="337"/>
    </location>
</feature>
<feature type="compositionally biased region" description="Low complexity" evidence="1">
    <location>
        <begin position="358"/>
        <end position="367"/>
    </location>
</feature>
<dbReference type="SMART" id="SM00894">
    <property type="entry name" value="Excalibur"/>
    <property type="match status" value="1"/>
</dbReference>
<dbReference type="PANTHER" id="PTHR24094">
    <property type="entry name" value="SECRETED PROTEIN"/>
    <property type="match status" value="1"/>
</dbReference>